<protein>
    <submittedName>
        <fullName evidence="1">Uncharacterized protein</fullName>
    </submittedName>
</protein>
<dbReference type="AlphaFoldDB" id="A0ABD1NLG4"/>
<evidence type="ECO:0000313" key="2">
    <source>
        <dbReference type="Proteomes" id="UP001603857"/>
    </source>
</evidence>
<proteinExistence type="predicted"/>
<dbReference type="Proteomes" id="UP001603857">
    <property type="component" value="Unassembled WGS sequence"/>
</dbReference>
<accession>A0ABD1NLG4</accession>
<name>A0ABD1NLG4_9FABA</name>
<keyword evidence="2" id="KW-1185">Reference proteome</keyword>
<reference evidence="1 2" key="1">
    <citation type="submission" date="2024-08" db="EMBL/GenBank/DDBJ databases">
        <title>Insights into the chromosomal genome structure of Flemingia macrophylla.</title>
        <authorList>
            <person name="Ding Y."/>
            <person name="Zhao Y."/>
            <person name="Bi W."/>
            <person name="Wu M."/>
            <person name="Zhao G."/>
            <person name="Gong Y."/>
            <person name="Li W."/>
            <person name="Zhang P."/>
        </authorList>
    </citation>
    <scope>NUCLEOTIDE SEQUENCE [LARGE SCALE GENOMIC DNA]</scope>
    <source>
        <strain evidence="1">DYQJB</strain>
        <tissue evidence="1">Leaf</tissue>
    </source>
</reference>
<organism evidence="1 2">
    <name type="scientific">Flemingia macrophylla</name>
    <dbReference type="NCBI Taxonomy" id="520843"/>
    <lineage>
        <taxon>Eukaryota</taxon>
        <taxon>Viridiplantae</taxon>
        <taxon>Streptophyta</taxon>
        <taxon>Embryophyta</taxon>
        <taxon>Tracheophyta</taxon>
        <taxon>Spermatophyta</taxon>
        <taxon>Magnoliopsida</taxon>
        <taxon>eudicotyledons</taxon>
        <taxon>Gunneridae</taxon>
        <taxon>Pentapetalae</taxon>
        <taxon>rosids</taxon>
        <taxon>fabids</taxon>
        <taxon>Fabales</taxon>
        <taxon>Fabaceae</taxon>
        <taxon>Papilionoideae</taxon>
        <taxon>50 kb inversion clade</taxon>
        <taxon>NPAAA clade</taxon>
        <taxon>indigoferoid/millettioid clade</taxon>
        <taxon>Phaseoleae</taxon>
        <taxon>Flemingia</taxon>
    </lineage>
</organism>
<comment type="caution">
    <text evidence="1">The sequence shown here is derived from an EMBL/GenBank/DDBJ whole genome shotgun (WGS) entry which is preliminary data.</text>
</comment>
<gene>
    <name evidence="1" type="ORF">Fmac_002952</name>
</gene>
<dbReference type="EMBL" id="JBGMDY010000001">
    <property type="protein sequence ID" value="KAL2348952.1"/>
    <property type="molecule type" value="Genomic_DNA"/>
</dbReference>
<evidence type="ECO:0000313" key="1">
    <source>
        <dbReference type="EMBL" id="KAL2348952.1"/>
    </source>
</evidence>
<sequence length="58" mass="6843">MSSCQQLSYKLYFKVHKRLLVEIAFEGGRWVRNCRMSEMIVMSPMFELLATFGQGEKH</sequence>